<dbReference type="InterPro" id="IPR045493">
    <property type="entry name" value="DUF6435"/>
</dbReference>
<dbReference type="Proteomes" id="UP001597467">
    <property type="component" value="Unassembled WGS sequence"/>
</dbReference>
<protein>
    <submittedName>
        <fullName evidence="2">Lacal_2735 family protein</fullName>
    </submittedName>
</protein>
<feature type="coiled-coil region" evidence="1">
    <location>
        <begin position="4"/>
        <end position="31"/>
    </location>
</feature>
<keyword evidence="3" id="KW-1185">Reference proteome</keyword>
<comment type="caution">
    <text evidence="2">The sequence shown here is derived from an EMBL/GenBank/DDBJ whole genome shotgun (WGS) entry which is preliminary data.</text>
</comment>
<dbReference type="EMBL" id="JBHULM010000007">
    <property type="protein sequence ID" value="MFD2541738.1"/>
    <property type="molecule type" value="Genomic_DNA"/>
</dbReference>
<accession>A0ABW5K005</accession>
<dbReference type="NCBIfam" id="NF033487">
    <property type="entry name" value="Lacal_2735_fam"/>
    <property type="match status" value="1"/>
</dbReference>
<reference evidence="3" key="1">
    <citation type="journal article" date="2019" name="Int. J. Syst. Evol. Microbiol.">
        <title>The Global Catalogue of Microorganisms (GCM) 10K type strain sequencing project: providing services to taxonomists for standard genome sequencing and annotation.</title>
        <authorList>
            <consortium name="The Broad Institute Genomics Platform"/>
            <consortium name="The Broad Institute Genome Sequencing Center for Infectious Disease"/>
            <person name="Wu L."/>
            <person name="Ma J."/>
        </authorList>
    </citation>
    <scope>NUCLEOTIDE SEQUENCE [LARGE SCALE GENOMIC DNA]</scope>
    <source>
        <strain evidence="3">KCTC 42808</strain>
    </source>
</reference>
<name>A0ABW5K005_9FLAO</name>
<evidence type="ECO:0000313" key="2">
    <source>
        <dbReference type="EMBL" id="MFD2541738.1"/>
    </source>
</evidence>
<evidence type="ECO:0000256" key="1">
    <source>
        <dbReference type="SAM" id="Coils"/>
    </source>
</evidence>
<proteinExistence type="predicted"/>
<evidence type="ECO:0000313" key="3">
    <source>
        <dbReference type="Proteomes" id="UP001597467"/>
    </source>
</evidence>
<keyword evidence="1" id="KW-0175">Coiled coil</keyword>
<organism evidence="2 3">
    <name type="scientific">Lacinutrix gracilariae</name>
    <dbReference type="NCBI Taxonomy" id="1747198"/>
    <lineage>
        <taxon>Bacteria</taxon>
        <taxon>Pseudomonadati</taxon>
        <taxon>Bacteroidota</taxon>
        <taxon>Flavobacteriia</taxon>
        <taxon>Flavobacteriales</taxon>
        <taxon>Flavobacteriaceae</taxon>
        <taxon>Lacinutrix</taxon>
    </lineage>
</organism>
<sequence>MFGIFKKKTKAEKLQEKYNKLMKQWHELSSTNRAESDKKYTEANAILEQIENLKKI</sequence>
<dbReference type="RefSeq" id="WP_379901756.1">
    <property type="nucleotide sequence ID" value="NZ_JBHULM010000007.1"/>
</dbReference>
<gene>
    <name evidence="2" type="ORF">ACFSSB_05345</name>
</gene>